<evidence type="ECO:0000313" key="3">
    <source>
        <dbReference type="Proteomes" id="UP000283387"/>
    </source>
</evidence>
<dbReference type="EMBL" id="RAPN01000003">
    <property type="protein sequence ID" value="RKD87777.1"/>
    <property type="molecule type" value="Genomic_DNA"/>
</dbReference>
<sequence length="192" mass="21606">MSTFHLYLKLGFEHIINWHGYDHIVFVLALCAAYQWADLKRLLILITAFTLGHSVTLALSTLQLVNISSALIEFLIPVTILLTALSNLRQIDRRQYYLLYVVVLFFGLIHGLGFSNYLKELLGQESNIVGPLLAFNLGLEFGQLLILSVYFLLTGLITKVIRYEHLKLKIFISGAAAGIAVSILLTHQYLSL</sequence>
<evidence type="ECO:0000313" key="2">
    <source>
        <dbReference type="EMBL" id="RKD87777.1"/>
    </source>
</evidence>
<protein>
    <submittedName>
        <fullName evidence="2">HupE/UreJ protein</fullName>
    </submittedName>
</protein>
<feature type="transmembrane region" description="Helical" evidence="1">
    <location>
        <begin position="170"/>
        <end position="190"/>
    </location>
</feature>
<organism evidence="2 3">
    <name type="scientific">Mangrovibacterium diazotrophicum</name>
    <dbReference type="NCBI Taxonomy" id="1261403"/>
    <lineage>
        <taxon>Bacteria</taxon>
        <taxon>Pseudomonadati</taxon>
        <taxon>Bacteroidota</taxon>
        <taxon>Bacteroidia</taxon>
        <taxon>Marinilabiliales</taxon>
        <taxon>Prolixibacteraceae</taxon>
        <taxon>Mangrovibacterium</taxon>
    </lineage>
</organism>
<reference evidence="2 3" key="1">
    <citation type="submission" date="2018-09" db="EMBL/GenBank/DDBJ databases">
        <title>Genomic Encyclopedia of Archaeal and Bacterial Type Strains, Phase II (KMG-II): from individual species to whole genera.</title>
        <authorList>
            <person name="Goeker M."/>
        </authorList>
    </citation>
    <scope>NUCLEOTIDE SEQUENCE [LARGE SCALE GENOMIC DNA]</scope>
    <source>
        <strain evidence="2 3">DSM 27148</strain>
    </source>
</reference>
<feature type="transmembrane region" description="Helical" evidence="1">
    <location>
        <begin position="138"/>
        <end position="158"/>
    </location>
</feature>
<keyword evidence="1" id="KW-0472">Membrane</keyword>
<feature type="transmembrane region" description="Helical" evidence="1">
    <location>
        <begin position="97"/>
        <end position="118"/>
    </location>
</feature>
<dbReference type="AlphaFoldDB" id="A0A419VX28"/>
<dbReference type="InterPro" id="IPR032809">
    <property type="entry name" value="Put_HupE_UreJ"/>
</dbReference>
<keyword evidence="3" id="KW-1185">Reference proteome</keyword>
<feature type="transmembrane region" description="Helical" evidence="1">
    <location>
        <begin position="67"/>
        <end position="85"/>
    </location>
</feature>
<keyword evidence="1" id="KW-1133">Transmembrane helix</keyword>
<proteinExistence type="predicted"/>
<dbReference type="Pfam" id="PF13795">
    <property type="entry name" value="HupE_UreJ_2"/>
    <property type="match status" value="1"/>
</dbReference>
<keyword evidence="1" id="KW-0812">Transmembrane</keyword>
<dbReference type="Proteomes" id="UP000283387">
    <property type="component" value="Unassembled WGS sequence"/>
</dbReference>
<evidence type="ECO:0000256" key="1">
    <source>
        <dbReference type="SAM" id="Phobius"/>
    </source>
</evidence>
<accession>A0A419VX28</accession>
<dbReference type="RefSeq" id="WP_120274799.1">
    <property type="nucleotide sequence ID" value="NZ_RAPN01000003.1"/>
</dbReference>
<comment type="caution">
    <text evidence="2">The sequence shown here is derived from an EMBL/GenBank/DDBJ whole genome shotgun (WGS) entry which is preliminary data.</text>
</comment>
<name>A0A419VX28_9BACT</name>
<feature type="transmembrane region" description="Helical" evidence="1">
    <location>
        <begin position="20"/>
        <end position="37"/>
    </location>
</feature>
<gene>
    <name evidence="2" type="ORF">BC643_3784</name>
</gene>
<dbReference type="OrthoDB" id="9808870at2"/>
<feature type="transmembrane region" description="Helical" evidence="1">
    <location>
        <begin position="42"/>
        <end position="61"/>
    </location>
</feature>